<comment type="caution">
    <text evidence="2">The sequence shown here is derived from an EMBL/GenBank/DDBJ whole genome shotgun (WGS) entry which is preliminary data.</text>
</comment>
<protein>
    <submittedName>
        <fullName evidence="2">Uncharacterized protein</fullName>
    </submittedName>
</protein>
<gene>
    <name evidence="2" type="ORF">PEVE_00009203</name>
</gene>
<sequence length="132" mass="15002">MAINTLESNALFLSHEMFGNSQFDELDPAEHKKNAGGGERRAELQRSARRQQVIIKVSSWQFYNQQEEVLNEKLPNVIDHFVFNYLAVDNAGQTADNKHTGNMIFPFFPLASKTNKPLGDDTFQNQSVKLIC</sequence>
<feature type="region of interest" description="Disordered" evidence="1">
    <location>
        <begin position="23"/>
        <end position="45"/>
    </location>
</feature>
<proteinExistence type="predicted"/>
<dbReference type="Proteomes" id="UP001159427">
    <property type="component" value="Unassembled WGS sequence"/>
</dbReference>
<keyword evidence="3" id="KW-1185">Reference proteome</keyword>
<dbReference type="EMBL" id="CALNXI010001630">
    <property type="protein sequence ID" value="CAH3173685.1"/>
    <property type="molecule type" value="Genomic_DNA"/>
</dbReference>
<feature type="compositionally biased region" description="Basic and acidic residues" evidence="1">
    <location>
        <begin position="28"/>
        <end position="45"/>
    </location>
</feature>
<accession>A0ABN8R6G1</accession>
<organism evidence="2 3">
    <name type="scientific">Porites evermanni</name>
    <dbReference type="NCBI Taxonomy" id="104178"/>
    <lineage>
        <taxon>Eukaryota</taxon>
        <taxon>Metazoa</taxon>
        <taxon>Cnidaria</taxon>
        <taxon>Anthozoa</taxon>
        <taxon>Hexacorallia</taxon>
        <taxon>Scleractinia</taxon>
        <taxon>Fungiina</taxon>
        <taxon>Poritidae</taxon>
        <taxon>Porites</taxon>
    </lineage>
</organism>
<name>A0ABN8R6G1_9CNID</name>
<reference evidence="2 3" key="1">
    <citation type="submission" date="2022-05" db="EMBL/GenBank/DDBJ databases">
        <authorList>
            <consortium name="Genoscope - CEA"/>
            <person name="William W."/>
        </authorList>
    </citation>
    <scope>NUCLEOTIDE SEQUENCE [LARGE SCALE GENOMIC DNA]</scope>
</reference>
<evidence type="ECO:0000256" key="1">
    <source>
        <dbReference type="SAM" id="MobiDB-lite"/>
    </source>
</evidence>
<evidence type="ECO:0000313" key="3">
    <source>
        <dbReference type="Proteomes" id="UP001159427"/>
    </source>
</evidence>
<evidence type="ECO:0000313" key="2">
    <source>
        <dbReference type="EMBL" id="CAH3173685.1"/>
    </source>
</evidence>